<organism evidence="1 2">
    <name type="scientific">Plasmodium ovale curtisi</name>
    <dbReference type="NCBI Taxonomy" id="864141"/>
    <lineage>
        <taxon>Eukaryota</taxon>
        <taxon>Sar</taxon>
        <taxon>Alveolata</taxon>
        <taxon>Apicomplexa</taxon>
        <taxon>Aconoidasida</taxon>
        <taxon>Haemosporida</taxon>
        <taxon>Plasmodiidae</taxon>
        <taxon>Plasmodium</taxon>
        <taxon>Plasmodium (Plasmodium)</taxon>
    </lineage>
</organism>
<reference evidence="2" key="1">
    <citation type="submission" date="2016-05" db="EMBL/GenBank/DDBJ databases">
        <authorList>
            <person name="Naeem Raeece"/>
        </authorList>
    </citation>
    <scope>NUCLEOTIDE SEQUENCE [LARGE SCALE GENOMIC DNA]</scope>
</reference>
<proteinExistence type="predicted"/>
<dbReference type="AlphaFoldDB" id="A0A1A8VTU1"/>
<gene>
    <name evidence="1" type="ORF">POVCU1_006880</name>
</gene>
<protein>
    <submittedName>
        <fullName evidence="1">Uncharacterized protein</fullName>
    </submittedName>
</protein>
<evidence type="ECO:0000313" key="2">
    <source>
        <dbReference type="Proteomes" id="UP000078546"/>
    </source>
</evidence>
<sequence length="129" mass="14871">MREEGGGKQTGPRLLLCHDIMSFFSEQREQRVLSSTFVEVCMCRSISCTFWKSIRKKEQLENRAHVLLHLATSVTTSAKRQIGSERKERVDIYTNTYMCRPRVSSLTVENSFTLLLVAFPKGEYNVAYL</sequence>
<name>A0A1A8VTU1_PLAOA</name>
<dbReference type="Proteomes" id="UP000078546">
    <property type="component" value="Unassembled WGS sequence"/>
</dbReference>
<dbReference type="EMBL" id="FLQV01000125">
    <property type="protein sequence ID" value="SBS82244.1"/>
    <property type="molecule type" value="Genomic_DNA"/>
</dbReference>
<accession>A0A1A8VTU1</accession>
<evidence type="ECO:0000313" key="1">
    <source>
        <dbReference type="EMBL" id="SBS82244.1"/>
    </source>
</evidence>